<reference evidence="1" key="1">
    <citation type="submission" date="2019-07" db="EMBL/GenBank/DDBJ databases">
        <authorList>
            <person name="Dittberner H."/>
        </authorList>
    </citation>
    <scope>NUCLEOTIDE SEQUENCE [LARGE SCALE GENOMIC DNA]</scope>
</reference>
<keyword evidence="2" id="KW-1185">Reference proteome</keyword>
<sequence length="59" mass="6975">MFLGSIEEENPCKVRLRLKRQWKRRINESTNRPINQNVVHVKTLTQERILGPPQASINH</sequence>
<dbReference type="AlphaFoldDB" id="A0A565BKH8"/>
<name>A0A565BKH8_9BRAS</name>
<organism evidence="1 2">
    <name type="scientific">Arabis nemorensis</name>
    <dbReference type="NCBI Taxonomy" id="586526"/>
    <lineage>
        <taxon>Eukaryota</taxon>
        <taxon>Viridiplantae</taxon>
        <taxon>Streptophyta</taxon>
        <taxon>Embryophyta</taxon>
        <taxon>Tracheophyta</taxon>
        <taxon>Spermatophyta</taxon>
        <taxon>Magnoliopsida</taxon>
        <taxon>eudicotyledons</taxon>
        <taxon>Gunneridae</taxon>
        <taxon>Pentapetalae</taxon>
        <taxon>rosids</taxon>
        <taxon>malvids</taxon>
        <taxon>Brassicales</taxon>
        <taxon>Brassicaceae</taxon>
        <taxon>Arabideae</taxon>
        <taxon>Arabis</taxon>
    </lineage>
</organism>
<dbReference type="Proteomes" id="UP000489600">
    <property type="component" value="Unassembled WGS sequence"/>
</dbReference>
<gene>
    <name evidence="1" type="ORF">ANE_LOCUS12546</name>
</gene>
<protein>
    <submittedName>
        <fullName evidence="1">Uncharacterized protein</fullName>
    </submittedName>
</protein>
<comment type="caution">
    <text evidence="1">The sequence shown here is derived from an EMBL/GenBank/DDBJ whole genome shotgun (WGS) entry which is preliminary data.</text>
</comment>
<dbReference type="EMBL" id="CABITT030000004">
    <property type="protein sequence ID" value="VVB02102.1"/>
    <property type="molecule type" value="Genomic_DNA"/>
</dbReference>
<evidence type="ECO:0000313" key="1">
    <source>
        <dbReference type="EMBL" id="VVB02102.1"/>
    </source>
</evidence>
<proteinExistence type="predicted"/>
<accession>A0A565BKH8</accession>
<evidence type="ECO:0000313" key="2">
    <source>
        <dbReference type="Proteomes" id="UP000489600"/>
    </source>
</evidence>